<keyword evidence="3" id="KW-0804">Transcription</keyword>
<dbReference type="Proteomes" id="UP000481033">
    <property type="component" value="Unassembled WGS sequence"/>
</dbReference>
<feature type="domain" description="HTH crp-type" evidence="5">
    <location>
        <begin position="147"/>
        <end position="216"/>
    </location>
</feature>
<protein>
    <submittedName>
        <fullName evidence="6">Crp/Fnr family transcriptional regulator</fullName>
    </submittedName>
</protein>
<dbReference type="Pfam" id="PF00027">
    <property type="entry name" value="cNMP_binding"/>
    <property type="match status" value="1"/>
</dbReference>
<dbReference type="GO" id="GO:0003677">
    <property type="term" value="F:DNA binding"/>
    <property type="evidence" value="ECO:0007669"/>
    <property type="project" value="UniProtKB-KW"/>
</dbReference>
<keyword evidence="7" id="KW-1185">Reference proteome</keyword>
<accession>A0A6M0RL20</accession>
<evidence type="ECO:0000313" key="6">
    <source>
        <dbReference type="EMBL" id="NEZ56944.1"/>
    </source>
</evidence>
<dbReference type="InterPro" id="IPR050397">
    <property type="entry name" value="Env_Response_Regulators"/>
</dbReference>
<dbReference type="Pfam" id="PF13545">
    <property type="entry name" value="HTH_Crp_2"/>
    <property type="match status" value="1"/>
</dbReference>
<feature type="domain" description="Cyclic nucleotide-binding" evidence="4">
    <location>
        <begin position="13"/>
        <end position="133"/>
    </location>
</feature>
<dbReference type="CDD" id="cd00038">
    <property type="entry name" value="CAP_ED"/>
    <property type="match status" value="1"/>
</dbReference>
<evidence type="ECO:0000259" key="5">
    <source>
        <dbReference type="PROSITE" id="PS51063"/>
    </source>
</evidence>
<organism evidence="6 7">
    <name type="scientific">Adonisia turfae CCMR0081</name>
    <dbReference type="NCBI Taxonomy" id="2292702"/>
    <lineage>
        <taxon>Bacteria</taxon>
        <taxon>Bacillati</taxon>
        <taxon>Cyanobacteriota</taxon>
        <taxon>Adonisia</taxon>
        <taxon>Adonisia turfae</taxon>
    </lineage>
</organism>
<dbReference type="InterPro" id="IPR036390">
    <property type="entry name" value="WH_DNA-bd_sf"/>
</dbReference>
<name>A0A6M0RL20_9CYAN</name>
<dbReference type="InterPro" id="IPR036388">
    <property type="entry name" value="WH-like_DNA-bd_sf"/>
</dbReference>
<dbReference type="GO" id="GO:0003700">
    <property type="term" value="F:DNA-binding transcription factor activity"/>
    <property type="evidence" value="ECO:0007669"/>
    <property type="project" value="TreeGrafter"/>
</dbReference>
<dbReference type="EMBL" id="QXHD01000004">
    <property type="protein sequence ID" value="NEZ56944.1"/>
    <property type="molecule type" value="Genomic_DNA"/>
</dbReference>
<dbReference type="PANTHER" id="PTHR24567">
    <property type="entry name" value="CRP FAMILY TRANSCRIPTIONAL REGULATORY PROTEIN"/>
    <property type="match status" value="1"/>
</dbReference>
<dbReference type="InterPro" id="IPR012318">
    <property type="entry name" value="HTH_CRP"/>
</dbReference>
<dbReference type="Gene3D" id="1.10.10.10">
    <property type="entry name" value="Winged helix-like DNA-binding domain superfamily/Winged helix DNA-binding domain"/>
    <property type="match status" value="1"/>
</dbReference>
<dbReference type="InterPro" id="IPR014710">
    <property type="entry name" value="RmlC-like_jellyroll"/>
</dbReference>
<evidence type="ECO:0000313" key="7">
    <source>
        <dbReference type="Proteomes" id="UP000481033"/>
    </source>
</evidence>
<dbReference type="InterPro" id="IPR018490">
    <property type="entry name" value="cNMP-bd_dom_sf"/>
</dbReference>
<comment type="caution">
    <text evidence="6">The sequence shown here is derived from an EMBL/GenBank/DDBJ whole genome shotgun (WGS) entry which is preliminary data.</text>
</comment>
<dbReference type="PROSITE" id="PS51063">
    <property type="entry name" value="HTH_CRP_2"/>
    <property type="match status" value="1"/>
</dbReference>
<dbReference type="PROSITE" id="PS50042">
    <property type="entry name" value="CNMP_BINDING_3"/>
    <property type="match status" value="1"/>
</dbReference>
<evidence type="ECO:0000256" key="2">
    <source>
        <dbReference type="ARBA" id="ARBA00023125"/>
    </source>
</evidence>
<sequence length="226" mass="24969">MSPLSNFLSQTMIFQDLPLDQLEDLEGLAVIKSYGKGEVLFHQGDAGIGFFVIQSGRVKVFKLSPQGKEQILHIFGQGDHFAEVPALDGKCFPASAAALESSELLFFPRQPFLSLLEQRPSLAINLLKSFARHLRRFSNLVDSLALQDVPARLATYLLNLSGELNNVDIIKLDLPKNQLAARLGTIPETLSRAFSKLNRAGLISMDGIEITLLDLENLKHLANCDR</sequence>
<evidence type="ECO:0000259" key="4">
    <source>
        <dbReference type="PROSITE" id="PS50042"/>
    </source>
</evidence>
<reference evidence="6 7" key="1">
    <citation type="journal article" date="2020" name="Microb. Ecol.">
        <title>Ecogenomics of the Marine Benthic Filamentous Cyanobacterium Adonisia.</title>
        <authorList>
            <person name="Walter J.M."/>
            <person name="Coutinho F.H."/>
            <person name="Leomil L."/>
            <person name="Hargreaves P.I."/>
            <person name="Campeao M.E."/>
            <person name="Vieira V.V."/>
            <person name="Silva B.S."/>
            <person name="Fistarol G.O."/>
            <person name="Salomon P.S."/>
            <person name="Sawabe T."/>
            <person name="Mino S."/>
            <person name="Hosokawa M."/>
            <person name="Miyashita H."/>
            <person name="Maruyama F."/>
            <person name="van Verk M.C."/>
            <person name="Dutilh B.E."/>
            <person name="Thompson C.C."/>
            <person name="Thompson F.L."/>
        </authorList>
    </citation>
    <scope>NUCLEOTIDE SEQUENCE [LARGE SCALE GENOMIC DNA]</scope>
    <source>
        <strain evidence="6 7">CCMR0081</strain>
    </source>
</reference>
<dbReference type="SMART" id="SM00419">
    <property type="entry name" value="HTH_CRP"/>
    <property type="match status" value="1"/>
</dbReference>
<dbReference type="SUPFAM" id="SSF46785">
    <property type="entry name" value="Winged helix' DNA-binding domain"/>
    <property type="match status" value="1"/>
</dbReference>
<dbReference type="InterPro" id="IPR000595">
    <property type="entry name" value="cNMP-bd_dom"/>
</dbReference>
<proteinExistence type="predicted"/>
<dbReference type="AlphaFoldDB" id="A0A6M0RL20"/>
<dbReference type="PANTHER" id="PTHR24567:SF74">
    <property type="entry name" value="HTH-TYPE TRANSCRIPTIONAL REGULATOR ARCR"/>
    <property type="match status" value="1"/>
</dbReference>
<dbReference type="SUPFAM" id="SSF51206">
    <property type="entry name" value="cAMP-binding domain-like"/>
    <property type="match status" value="1"/>
</dbReference>
<gene>
    <name evidence="6" type="ORF">DXZ20_14900</name>
</gene>
<keyword evidence="2" id="KW-0238">DNA-binding</keyword>
<evidence type="ECO:0000256" key="3">
    <source>
        <dbReference type="ARBA" id="ARBA00023163"/>
    </source>
</evidence>
<dbReference type="Gene3D" id="2.60.120.10">
    <property type="entry name" value="Jelly Rolls"/>
    <property type="match status" value="1"/>
</dbReference>
<evidence type="ECO:0000256" key="1">
    <source>
        <dbReference type="ARBA" id="ARBA00023015"/>
    </source>
</evidence>
<dbReference type="SMART" id="SM00100">
    <property type="entry name" value="cNMP"/>
    <property type="match status" value="1"/>
</dbReference>
<keyword evidence="1" id="KW-0805">Transcription regulation</keyword>
<dbReference type="GO" id="GO:0005829">
    <property type="term" value="C:cytosol"/>
    <property type="evidence" value="ECO:0007669"/>
    <property type="project" value="TreeGrafter"/>
</dbReference>